<proteinExistence type="predicted"/>
<keyword evidence="4" id="KW-1185">Reference proteome</keyword>
<organism evidence="3 4">
    <name type="scientific">Flavisolibacter tropicus</name>
    <dbReference type="NCBI Taxonomy" id="1492898"/>
    <lineage>
        <taxon>Bacteria</taxon>
        <taxon>Pseudomonadati</taxon>
        <taxon>Bacteroidota</taxon>
        <taxon>Chitinophagia</taxon>
        <taxon>Chitinophagales</taxon>
        <taxon>Chitinophagaceae</taxon>
        <taxon>Flavisolibacter</taxon>
    </lineage>
</organism>
<feature type="signal peptide" evidence="1">
    <location>
        <begin position="1"/>
        <end position="20"/>
    </location>
</feature>
<feature type="chain" id="PRO_5008001254" description="Outer membrane protein beta-barrel domain-containing protein" evidence="1">
    <location>
        <begin position="21"/>
        <end position="926"/>
    </location>
</feature>
<evidence type="ECO:0000313" key="3">
    <source>
        <dbReference type="EMBL" id="ANE51188.1"/>
    </source>
</evidence>
<dbReference type="OrthoDB" id="606930at2"/>
<dbReference type="KEGG" id="fla:SY85_12425"/>
<dbReference type="STRING" id="1492898.SY85_12425"/>
<sequence>MRFITICIAFLFLSVTHAMAQGTIKGKVTDSSTKKALALATVTIFKAADTALITYRMSAPEGDFKVTGLPLNIACRAVISFSGYEVYRKEFTLTDNTSIDLGTIALAPAATSLDEVLVIAERPPVTVRKDTIEFNAASFKTLPTALVEDILKKLPGVQVDADGNITVNGKKVNRIMVDGKDFFGSDPKMATRNLPANIVDKVQVTEDKDERELNPDRSEGDIGQVINLKLKKAIKKGWFGKAYAGAGTDERYEGGAIVNLFKDTMQVSLLGFTNNLNRAGFSFNDIRSLGGFSRSGINSLWMNGNGGVSVNGISLGGTGDGINQSTGAGFNMNHVLKNGLTLNSQYFYGQSRNDILELNNRQQFLSDTTLVTRSNRNEVLKSYSHRVAFGLKGKIDSLSRIDFKPSFVINDQHSNKFTGTSSSSNIDGLLNTSNNQQNMDGKDVSYSHSLLYFKNFRKKDRSLNIANSLSYGNLDNSQINDVINTFYESSSALETYLNQLRDREQNNFTTTLNANYNEPITKLLNLRLGYSGTYFNNVDQLGTFNKGGGSKYDVVNANLSNELSRESWRNAVSAGLNVKYKKLNVTGTASFLKLDINNQFGKSVTDVNQRYSYVLPGMTVNWRELNLNYSANATPPNLSDLQPVPDSTNPLFIVNGNPDLKPATAHSINLNYFKNISTKNLFISAYGFGNFRNNAVTRSRVVQTNGVQVTTPVNVDGVQDLYTNLNVVKQHKANKNFQFGYGVGYNVNFNRNYLIVNGRKGYVKTLDIGPFANGNINWKDKIEWSYSYYLGFNRTNYENDQFKDLKVDRSGLRTELVVRWPKHIVWESNLALSKNSNVAPGVQKNVALWNAAMSVVFLKDDKGQLKFSAFDLLNENISVFRNTTENQIIDRQINILQQYFMATFTYNIRSFKGAKVGSVTDRFFRF</sequence>
<dbReference type="Pfam" id="PF14905">
    <property type="entry name" value="OMP_b-brl_3"/>
    <property type="match status" value="2"/>
</dbReference>
<reference evidence="4" key="1">
    <citation type="submission" date="2015-01" db="EMBL/GenBank/DDBJ databases">
        <title>Flavisolibacter sp./LCS9/ whole genome sequencing.</title>
        <authorList>
            <person name="Kim M.K."/>
            <person name="Srinivasan S."/>
            <person name="Lee J.-J."/>
        </authorList>
    </citation>
    <scope>NUCLEOTIDE SEQUENCE [LARGE SCALE GENOMIC DNA]</scope>
    <source>
        <strain evidence="4">LCS9</strain>
    </source>
</reference>
<feature type="domain" description="Outer membrane protein beta-barrel" evidence="2">
    <location>
        <begin position="454"/>
        <end position="746"/>
    </location>
</feature>
<evidence type="ECO:0000259" key="2">
    <source>
        <dbReference type="Pfam" id="PF14905"/>
    </source>
</evidence>
<protein>
    <recommendedName>
        <fullName evidence="2">Outer membrane protein beta-barrel domain-containing protein</fullName>
    </recommendedName>
</protein>
<name>A0A172TW56_9BACT</name>
<keyword evidence="1" id="KW-0732">Signal</keyword>
<reference evidence="3 4" key="2">
    <citation type="journal article" date="2016" name="Int. J. Syst. Evol. Microbiol.">
        <title>Flavisolibacter tropicus sp. nov., isolated from tropical soil.</title>
        <authorList>
            <person name="Lee J.J."/>
            <person name="Kang M.S."/>
            <person name="Kim G.S."/>
            <person name="Lee C.S."/>
            <person name="Lim S."/>
            <person name="Lee J."/>
            <person name="Roh S.H."/>
            <person name="Kang H."/>
            <person name="Ha J.M."/>
            <person name="Bae S."/>
            <person name="Jung H.Y."/>
            <person name="Kim M.K."/>
        </authorList>
    </citation>
    <scope>NUCLEOTIDE SEQUENCE [LARGE SCALE GENOMIC DNA]</scope>
    <source>
        <strain evidence="3 4">LCS9</strain>
    </source>
</reference>
<dbReference type="EMBL" id="CP011390">
    <property type="protein sequence ID" value="ANE51188.1"/>
    <property type="molecule type" value="Genomic_DNA"/>
</dbReference>
<accession>A0A172TW56</accession>
<dbReference type="PATRIC" id="fig|1492898.3.peg.2676"/>
<dbReference type="Proteomes" id="UP000077177">
    <property type="component" value="Chromosome"/>
</dbReference>
<dbReference type="AlphaFoldDB" id="A0A172TW56"/>
<evidence type="ECO:0000313" key="4">
    <source>
        <dbReference type="Proteomes" id="UP000077177"/>
    </source>
</evidence>
<dbReference type="SUPFAM" id="SSF56935">
    <property type="entry name" value="Porins"/>
    <property type="match status" value="1"/>
</dbReference>
<feature type="domain" description="Outer membrane protein beta-barrel" evidence="2">
    <location>
        <begin position="768"/>
        <end position="906"/>
    </location>
</feature>
<gene>
    <name evidence="3" type="ORF">SY85_12425</name>
</gene>
<evidence type="ECO:0000256" key="1">
    <source>
        <dbReference type="SAM" id="SignalP"/>
    </source>
</evidence>
<dbReference type="InterPro" id="IPR041700">
    <property type="entry name" value="OMP_b-brl_3"/>
</dbReference>
<dbReference type="RefSeq" id="WP_066404942.1">
    <property type="nucleotide sequence ID" value="NZ_CP011390.1"/>
</dbReference>